<evidence type="ECO:0000313" key="2">
    <source>
        <dbReference type="Proteomes" id="UP000546642"/>
    </source>
</evidence>
<proteinExistence type="predicted"/>
<name>A0A7X0D5E7_9ACTN</name>
<keyword evidence="2" id="KW-1185">Reference proteome</keyword>
<sequence length="112" mass="12677">MAEKNRKTRRTLAAVRRKYTETLGLDDEAKVAFDGEDGETYAFPHPLFADDEWSEAFDAAKTTSDKARAILGDQYEQFIAHPEHRDADVMLVFLDVNASLQDELVDGRPTRS</sequence>
<dbReference type="AlphaFoldDB" id="A0A7X0D5E7"/>
<dbReference type="Proteomes" id="UP000546642">
    <property type="component" value="Unassembled WGS sequence"/>
</dbReference>
<reference evidence="1 2" key="1">
    <citation type="submission" date="2020-08" db="EMBL/GenBank/DDBJ databases">
        <title>Sequencing the genomes of 1000 actinobacteria strains.</title>
        <authorList>
            <person name="Klenk H.-P."/>
        </authorList>
    </citation>
    <scope>NUCLEOTIDE SEQUENCE [LARGE SCALE GENOMIC DNA]</scope>
    <source>
        <strain evidence="1 2">DSM 46659</strain>
    </source>
</reference>
<accession>A0A7X0D5E7</accession>
<dbReference type="RefSeq" id="WP_184075508.1">
    <property type="nucleotide sequence ID" value="NZ_JACHDS010000001.1"/>
</dbReference>
<organism evidence="1 2">
    <name type="scientific">Nocardiopsis mwathae</name>
    <dbReference type="NCBI Taxonomy" id="1472723"/>
    <lineage>
        <taxon>Bacteria</taxon>
        <taxon>Bacillati</taxon>
        <taxon>Actinomycetota</taxon>
        <taxon>Actinomycetes</taxon>
        <taxon>Streptosporangiales</taxon>
        <taxon>Nocardiopsidaceae</taxon>
        <taxon>Nocardiopsis</taxon>
    </lineage>
</organism>
<dbReference type="EMBL" id="JACHDS010000001">
    <property type="protein sequence ID" value="MBB6172173.1"/>
    <property type="molecule type" value="Genomic_DNA"/>
</dbReference>
<comment type="caution">
    <text evidence="1">The sequence shown here is derived from an EMBL/GenBank/DDBJ whole genome shotgun (WGS) entry which is preliminary data.</text>
</comment>
<evidence type="ECO:0000313" key="1">
    <source>
        <dbReference type="EMBL" id="MBB6172173.1"/>
    </source>
</evidence>
<gene>
    <name evidence="1" type="ORF">HNR23_002233</name>
</gene>
<protein>
    <submittedName>
        <fullName evidence="1">Uncharacterized protein</fullName>
    </submittedName>
</protein>